<proteinExistence type="predicted"/>
<dbReference type="AlphaFoldDB" id="A0A0L8GE44"/>
<reference evidence="2" key="1">
    <citation type="submission" date="2015-07" db="EMBL/GenBank/DDBJ databases">
        <title>MeaNS - Measles Nucleotide Surveillance Program.</title>
        <authorList>
            <person name="Tran T."/>
            <person name="Druce J."/>
        </authorList>
    </citation>
    <scope>NUCLEOTIDE SEQUENCE</scope>
    <source>
        <strain evidence="2">UCB-OBI-ISO-001</strain>
        <tissue evidence="2">Gonad</tissue>
    </source>
</reference>
<dbReference type="Pfam" id="PF13842">
    <property type="entry name" value="zf-Tnp_2"/>
    <property type="match status" value="1"/>
</dbReference>
<accession>A0A0L8GE44</accession>
<evidence type="ECO:0000259" key="1">
    <source>
        <dbReference type="Pfam" id="PF13842"/>
    </source>
</evidence>
<dbReference type="InterPro" id="IPR032718">
    <property type="entry name" value="PGBD4_Znf_C"/>
</dbReference>
<feature type="domain" description="PiggyBac transposable element-derived protein 4 C-terminal zinc-finger" evidence="1">
    <location>
        <begin position="15"/>
        <end position="53"/>
    </location>
</feature>
<dbReference type="EMBL" id="KQ422461">
    <property type="protein sequence ID" value="KOF74820.1"/>
    <property type="molecule type" value="Genomic_DNA"/>
</dbReference>
<name>A0A0L8GE44_OCTBM</name>
<gene>
    <name evidence="2" type="ORF">OCBIM_22035605mg</name>
</gene>
<protein>
    <recommendedName>
        <fullName evidence="1">PiggyBac transposable element-derived protein 4 C-terminal zinc-finger domain-containing protein</fullName>
    </recommendedName>
</protein>
<organism evidence="2">
    <name type="scientific">Octopus bimaculoides</name>
    <name type="common">California two-spotted octopus</name>
    <dbReference type="NCBI Taxonomy" id="37653"/>
    <lineage>
        <taxon>Eukaryota</taxon>
        <taxon>Metazoa</taxon>
        <taxon>Spiralia</taxon>
        <taxon>Lophotrochozoa</taxon>
        <taxon>Mollusca</taxon>
        <taxon>Cephalopoda</taxon>
        <taxon>Coleoidea</taxon>
        <taxon>Octopodiformes</taxon>
        <taxon>Octopoda</taxon>
        <taxon>Incirrata</taxon>
        <taxon>Octopodidae</taxon>
        <taxon>Octopus</taxon>
    </lineage>
</organism>
<evidence type="ECO:0000313" key="2">
    <source>
        <dbReference type="EMBL" id="KOF74820.1"/>
    </source>
</evidence>
<sequence>MDIFHDSFPSLPGRHASKGCTVCKAKGKCKETRYHCSQCDMLVCVVPCFGLYHTKVNF</sequence>